<comment type="subcellular location">
    <subcellularLocation>
        <location evidence="1">Membrane</location>
        <topology evidence="1">Multi-pass membrane protein</topology>
    </subcellularLocation>
</comment>
<feature type="compositionally biased region" description="Basic and acidic residues" evidence="8">
    <location>
        <begin position="625"/>
        <end position="637"/>
    </location>
</feature>
<evidence type="ECO:0000256" key="5">
    <source>
        <dbReference type="ARBA" id="ARBA00022989"/>
    </source>
</evidence>
<dbReference type="PANTHER" id="PTHR48022">
    <property type="entry name" value="PLASTIDIC GLUCOSE TRANSPORTER 4"/>
    <property type="match status" value="1"/>
</dbReference>
<dbReference type="EMBL" id="VFLP01000015">
    <property type="protein sequence ID" value="TRX95657.1"/>
    <property type="molecule type" value="Genomic_DNA"/>
</dbReference>
<evidence type="ECO:0000256" key="9">
    <source>
        <dbReference type="SAM" id="Phobius"/>
    </source>
</evidence>
<reference evidence="12" key="1">
    <citation type="submission" date="2019-06" db="EMBL/GenBank/DDBJ databases">
        <title>Draft genome sequence of the griseofulvin-producing fungus Xylaria cubensis strain G536.</title>
        <authorList>
            <person name="Mead M.E."/>
            <person name="Raja H.A."/>
            <person name="Steenwyk J.L."/>
            <person name="Knowles S.L."/>
            <person name="Oberlies N.H."/>
            <person name="Rokas A."/>
        </authorList>
    </citation>
    <scope>NUCLEOTIDE SEQUENCE [LARGE SCALE GENOMIC DNA]</scope>
    <source>
        <strain evidence="12">G536</strain>
    </source>
</reference>
<dbReference type="AlphaFoldDB" id="A0A553I622"/>
<keyword evidence="5 9" id="KW-1133">Transmembrane helix</keyword>
<evidence type="ECO:0000256" key="3">
    <source>
        <dbReference type="ARBA" id="ARBA00022448"/>
    </source>
</evidence>
<dbReference type="InterPro" id="IPR020846">
    <property type="entry name" value="MFS_dom"/>
</dbReference>
<dbReference type="PROSITE" id="PS50850">
    <property type="entry name" value="MFS"/>
    <property type="match status" value="1"/>
</dbReference>
<keyword evidence="4 9" id="KW-0812">Transmembrane</keyword>
<feature type="transmembrane region" description="Helical" evidence="9">
    <location>
        <begin position="231"/>
        <end position="250"/>
    </location>
</feature>
<keyword evidence="12" id="KW-1185">Reference proteome</keyword>
<feature type="transmembrane region" description="Helical" evidence="9">
    <location>
        <begin position="167"/>
        <end position="187"/>
    </location>
</feature>
<comment type="caution">
    <text evidence="11">The sequence shown here is derived from an EMBL/GenBank/DDBJ whole genome shotgun (WGS) entry which is preliminary data.</text>
</comment>
<dbReference type="InterPro" id="IPR005828">
    <property type="entry name" value="MFS_sugar_transport-like"/>
</dbReference>
<evidence type="ECO:0000256" key="7">
    <source>
        <dbReference type="RuleBase" id="RU003346"/>
    </source>
</evidence>
<feature type="region of interest" description="Disordered" evidence="8">
    <location>
        <begin position="624"/>
        <end position="646"/>
    </location>
</feature>
<dbReference type="GO" id="GO:0016020">
    <property type="term" value="C:membrane"/>
    <property type="evidence" value="ECO:0007669"/>
    <property type="project" value="UniProtKB-SubCell"/>
</dbReference>
<dbReference type="GO" id="GO:0005351">
    <property type="term" value="F:carbohydrate:proton symporter activity"/>
    <property type="evidence" value="ECO:0007669"/>
    <property type="project" value="TreeGrafter"/>
</dbReference>
<dbReference type="InterPro" id="IPR036259">
    <property type="entry name" value="MFS_trans_sf"/>
</dbReference>
<dbReference type="Gene3D" id="1.20.1250.20">
    <property type="entry name" value="MFS general substrate transporter like domains"/>
    <property type="match status" value="1"/>
</dbReference>
<proteinExistence type="inferred from homology"/>
<dbReference type="SUPFAM" id="SSF103473">
    <property type="entry name" value="MFS general substrate transporter"/>
    <property type="match status" value="1"/>
</dbReference>
<accession>A0A553I622</accession>
<dbReference type="PANTHER" id="PTHR48022:SF36">
    <property type="entry name" value="LACTOSE PERMEASE, PUTATIVE (AFU_ORTHOLOGUE AFUA_1G17310)-RELATED"/>
    <property type="match status" value="1"/>
</dbReference>
<dbReference type="Pfam" id="PF00083">
    <property type="entry name" value="Sugar_tr"/>
    <property type="match status" value="1"/>
</dbReference>
<dbReference type="Proteomes" id="UP000319160">
    <property type="component" value="Unassembled WGS sequence"/>
</dbReference>
<feature type="domain" description="Major facilitator superfamily (MFS) profile" evidence="10">
    <location>
        <begin position="70"/>
        <end position="511"/>
    </location>
</feature>
<evidence type="ECO:0000259" key="10">
    <source>
        <dbReference type="PROSITE" id="PS50850"/>
    </source>
</evidence>
<evidence type="ECO:0000256" key="6">
    <source>
        <dbReference type="ARBA" id="ARBA00023136"/>
    </source>
</evidence>
<dbReference type="InterPro" id="IPR005829">
    <property type="entry name" value="Sugar_transporter_CS"/>
</dbReference>
<evidence type="ECO:0000256" key="1">
    <source>
        <dbReference type="ARBA" id="ARBA00004141"/>
    </source>
</evidence>
<feature type="transmembrane region" description="Helical" evidence="9">
    <location>
        <begin position="110"/>
        <end position="130"/>
    </location>
</feature>
<feature type="transmembrane region" description="Helical" evidence="9">
    <location>
        <begin position="142"/>
        <end position="161"/>
    </location>
</feature>
<dbReference type="InterPro" id="IPR050360">
    <property type="entry name" value="MFS_Sugar_Transporters"/>
</dbReference>
<dbReference type="PROSITE" id="PS00216">
    <property type="entry name" value="SUGAR_TRANSPORT_1"/>
    <property type="match status" value="1"/>
</dbReference>
<keyword evidence="3 7" id="KW-0813">Transport</keyword>
<protein>
    <recommendedName>
        <fullName evidence="10">Major facilitator superfamily (MFS) profile domain-containing protein</fullName>
    </recommendedName>
</protein>
<evidence type="ECO:0000313" key="12">
    <source>
        <dbReference type="Proteomes" id="UP000319160"/>
    </source>
</evidence>
<feature type="transmembrane region" description="Helical" evidence="9">
    <location>
        <begin position="199"/>
        <end position="219"/>
    </location>
</feature>
<name>A0A553I622_9PEZI</name>
<evidence type="ECO:0000313" key="11">
    <source>
        <dbReference type="EMBL" id="TRX95657.1"/>
    </source>
</evidence>
<feature type="transmembrane region" description="Helical" evidence="9">
    <location>
        <begin position="357"/>
        <end position="375"/>
    </location>
</feature>
<sequence length="646" mass="70472">MGHSKLSDDGGATVISSIEPEAIVVSEGTGKTANISGAKAKEVHNAELFAALQETKIKTWSKESRTLYLAIFTAFLCACANGYDGSLLTGIVAMEQFQDVFHSGKTGPTVSLLFSLYTVGSIVGAPFAAIISDKLGRRKTMFVGGLIIIVGTAIIASSSTIPQFVVGRFILGVGIATMTVSAPAYAMEISPPHWRGRATGFYNCGWFGGSIPAAAIVFGTENIQSNWSWRVPLLLQAFACVIVMFTIWFIPESPRWLMANGKTDAALAFLVKYHGNGDPNSRLVLLEIEEMRENIRLDGIDKRPWDYRPIFLTHNGRWRFAQVIMISIFGQFSGNGLGYFNATIFENIGVKSVSQQLGYNLLNSVLSAVGALSAVSLTDRMRRRPVLIYGTFACAVALALNSGLSAALDSQGDSIQSSYAKGALASYFLFNVVFSFTYTPLQGVIPAEALETTMRAKGLAASAVIVNIVGFINQFAGPIGLQNIGYKYIFVFVGWDLVETVAWYFFGVESQGRTLEQLEWVYDQPNPVKASQKIDKVIVQADGKVTEKVADLIPPFLHGVLPRELTHADVSRRDYHKQSHAVAKVATPPKTGQLQLDSASTQLHRAFLEHDPLKEQVHIPAYHSQDAHEHQLRRRDVVPITPPVST</sequence>
<organism evidence="11 12">
    <name type="scientific">Xylaria flabelliformis</name>
    <dbReference type="NCBI Taxonomy" id="2512241"/>
    <lineage>
        <taxon>Eukaryota</taxon>
        <taxon>Fungi</taxon>
        <taxon>Dikarya</taxon>
        <taxon>Ascomycota</taxon>
        <taxon>Pezizomycotina</taxon>
        <taxon>Sordariomycetes</taxon>
        <taxon>Xylariomycetidae</taxon>
        <taxon>Xylariales</taxon>
        <taxon>Xylariaceae</taxon>
        <taxon>Xylaria</taxon>
    </lineage>
</organism>
<feature type="transmembrane region" description="Helical" evidence="9">
    <location>
        <begin position="459"/>
        <end position="476"/>
    </location>
</feature>
<dbReference type="NCBIfam" id="TIGR00879">
    <property type="entry name" value="SP"/>
    <property type="match status" value="1"/>
</dbReference>
<dbReference type="InterPro" id="IPR003663">
    <property type="entry name" value="Sugar/inositol_transpt"/>
</dbReference>
<dbReference type="OrthoDB" id="6133115at2759"/>
<comment type="similarity">
    <text evidence="2 7">Belongs to the major facilitator superfamily. Sugar transporter (TC 2.A.1.1) family.</text>
</comment>
<evidence type="ECO:0000256" key="8">
    <source>
        <dbReference type="SAM" id="MobiDB-lite"/>
    </source>
</evidence>
<evidence type="ECO:0000256" key="2">
    <source>
        <dbReference type="ARBA" id="ARBA00010992"/>
    </source>
</evidence>
<feature type="transmembrane region" description="Helical" evidence="9">
    <location>
        <begin position="66"/>
        <end position="83"/>
    </location>
</feature>
<feature type="transmembrane region" description="Helical" evidence="9">
    <location>
        <begin position="428"/>
        <end position="447"/>
    </location>
</feature>
<feature type="transmembrane region" description="Helical" evidence="9">
    <location>
        <begin position="318"/>
        <end position="337"/>
    </location>
</feature>
<feature type="transmembrane region" description="Helical" evidence="9">
    <location>
        <begin position="387"/>
        <end position="408"/>
    </location>
</feature>
<dbReference type="FunFam" id="1.20.1250.20:FF:000217">
    <property type="entry name" value="MFS lactose permease, putative"/>
    <property type="match status" value="1"/>
</dbReference>
<evidence type="ECO:0000256" key="4">
    <source>
        <dbReference type="ARBA" id="ARBA00022692"/>
    </source>
</evidence>
<gene>
    <name evidence="11" type="ORF">FHL15_003615</name>
</gene>
<keyword evidence="6 9" id="KW-0472">Membrane</keyword>